<dbReference type="Pfam" id="PF07714">
    <property type="entry name" value="PK_Tyr_Ser-Thr"/>
    <property type="match status" value="1"/>
</dbReference>
<dbReference type="AlphaFoldDB" id="A0AAD5H331"/>
<evidence type="ECO:0000259" key="2">
    <source>
        <dbReference type="PROSITE" id="PS50011"/>
    </source>
</evidence>
<dbReference type="InterPro" id="IPR000719">
    <property type="entry name" value="Prot_kinase_dom"/>
</dbReference>
<dbReference type="Gene3D" id="1.10.510.10">
    <property type="entry name" value="Transferase(Phosphotransferase) domain 1"/>
    <property type="match status" value="1"/>
</dbReference>
<dbReference type="EMBL" id="JADXDR010000052">
    <property type="protein sequence ID" value="KAI7842494.1"/>
    <property type="molecule type" value="Genomic_DNA"/>
</dbReference>
<dbReference type="GO" id="GO:0004672">
    <property type="term" value="F:protein kinase activity"/>
    <property type="evidence" value="ECO:0007669"/>
    <property type="project" value="InterPro"/>
</dbReference>
<evidence type="ECO:0000313" key="4">
    <source>
        <dbReference type="Proteomes" id="UP001205105"/>
    </source>
</evidence>
<dbReference type="PROSITE" id="PS50011">
    <property type="entry name" value="PROTEIN_KINASE_DOM"/>
    <property type="match status" value="1"/>
</dbReference>
<evidence type="ECO:0000256" key="1">
    <source>
        <dbReference type="SAM" id="MobiDB-lite"/>
    </source>
</evidence>
<feature type="compositionally biased region" description="Low complexity" evidence="1">
    <location>
        <begin position="22"/>
        <end position="66"/>
    </location>
</feature>
<reference evidence="3" key="1">
    <citation type="submission" date="2020-11" db="EMBL/GenBank/DDBJ databases">
        <title>Chlorella ohadii genome sequencing and assembly.</title>
        <authorList>
            <person name="Murik O."/>
            <person name="Treves H."/>
            <person name="Kedem I."/>
            <person name="Shotland Y."/>
            <person name="Kaplan A."/>
        </authorList>
    </citation>
    <scope>NUCLEOTIDE SEQUENCE</scope>
    <source>
        <strain evidence="3">1</strain>
    </source>
</reference>
<dbReference type="SUPFAM" id="SSF56112">
    <property type="entry name" value="Protein kinase-like (PK-like)"/>
    <property type="match status" value="1"/>
</dbReference>
<dbReference type="GO" id="GO:0005524">
    <property type="term" value="F:ATP binding"/>
    <property type="evidence" value="ECO:0007669"/>
    <property type="project" value="InterPro"/>
</dbReference>
<feature type="region of interest" description="Disordered" evidence="1">
    <location>
        <begin position="84"/>
        <end position="104"/>
    </location>
</feature>
<dbReference type="InterPro" id="IPR001245">
    <property type="entry name" value="Ser-Thr/Tyr_kinase_cat_dom"/>
</dbReference>
<dbReference type="PANTHER" id="PTHR48007">
    <property type="entry name" value="LEUCINE-RICH REPEAT RECEPTOR-LIKE PROTEIN KINASE PXC1"/>
    <property type="match status" value="1"/>
</dbReference>
<feature type="compositionally biased region" description="Low complexity" evidence="1">
    <location>
        <begin position="92"/>
        <end position="103"/>
    </location>
</feature>
<comment type="caution">
    <text evidence="3">The sequence shown here is derived from an EMBL/GenBank/DDBJ whole genome shotgun (WGS) entry which is preliminary data.</text>
</comment>
<dbReference type="PANTHER" id="PTHR48007:SF4">
    <property type="entry name" value="LEUCINE-RICH REPEAT RECEPTOR-LIKE PROTEIN KINASE PXC1"/>
    <property type="match status" value="1"/>
</dbReference>
<proteinExistence type="predicted"/>
<organism evidence="3 4">
    <name type="scientific">Chlorella ohadii</name>
    <dbReference type="NCBI Taxonomy" id="2649997"/>
    <lineage>
        <taxon>Eukaryota</taxon>
        <taxon>Viridiplantae</taxon>
        <taxon>Chlorophyta</taxon>
        <taxon>core chlorophytes</taxon>
        <taxon>Trebouxiophyceae</taxon>
        <taxon>Chlorellales</taxon>
        <taxon>Chlorellaceae</taxon>
        <taxon>Chlorella clade</taxon>
        <taxon>Chlorella</taxon>
    </lineage>
</organism>
<feature type="domain" description="Protein kinase" evidence="2">
    <location>
        <begin position="38"/>
        <end position="312"/>
    </location>
</feature>
<accession>A0AAD5H331</accession>
<evidence type="ECO:0000313" key="3">
    <source>
        <dbReference type="EMBL" id="KAI7842494.1"/>
    </source>
</evidence>
<keyword evidence="4" id="KW-1185">Reference proteome</keyword>
<dbReference type="InterPro" id="IPR011009">
    <property type="entry name" value="Kinase-like_dom_sf"/>
</dbReference>
<name>A0AAD5H331_9CHLO</name>
<feature type="region of interest" description="Disordered" evidence="1">
    <location>
        <begin position="16"/>
        <end position="66"/>
    </location>
</feature>
<gene>
    <name evidence="3" type="ORF">COHA_003848</name>
</gene>
<protein>
    <recommendedName>
        <fullName evidence="2">Protein kinase domain-containing protein</fullName>
    </recommendedName>
</protein>
<dbReference type="InterPro" id="IPR046959">
    <property type="entry name" value="PRK1-6/SRF4-like"/>
</dbReference>
<sequence length="322" mass="32614">MVASRAATVLSPLDASGAAVQRSVGGRSSSSGAASLPVGGSSRIAGGRASAAAGVSSSSTERSVGSSSAVESVLDWLSSGEVCGNSAGEQRQPAQPAQQAQQPGLRPSLLAGLQFATGRSSKLRELGSGPHAVTYCGRMGGQDVATKGGLLLLVSDLVHGRSLQAALQQPEQRRQLAWAARGREVALAVADALCHLHGTLRMAHGNLSASNILLADSSRILVTDAGLAALLSSPPPTHAQHAAAPWPHAEHAALAADVLCLGELLGTMLAPQPDAPPNCPAAVAAMIQACRSQDPQQRPTAREVLHCLRQAIAGPAEHGTTT</sequence>
<dbReference type="Proteomes" id="UP001205105">
    <property type="component" value="Unassembled WGS sequence"/>
</dbReference>